<dbReference type="InterPro" id="IPR027417">
    <property type="entry name" value="P-loop_NTPase"/>
</dbReference>
<gene>
    <name evidence="1" type="ORF">METZ01_LOCUS302521</name>
</gene>
<organism evidence="1">
    <name type="scientific">marine metagenome</name>
    <dbReference type="NCBI Taxonomy" id="408172"/>
    <lineage>
        <taxon>unclassified sequences</taxon>
        <taxon>metagenomes</taxon>
        <taxon>ecological metagenomes</taxon>
    </lineage>
</organism>
<reference evidence="1" key="1">
    <citation type="submission" date="2018-05" db="EMBL/GenBank/DDBJ databases">
        <authorList>
            <person name="Lanie J.A."/>
            <person name="Ng W.-L."/>
            <person name="Kazmierczak K.M."/>
            <person name="Andrzejewski T.M."/>
            <person name="Davidsen T.M."/>
            <person name="Wayne K.J."/>
            <person name="Tettelin H."/>
            <person name="Glass J.I."/>
            <person name="Rusch D."/>
            <person name="Podicherti R."/>
            <person name="Tsui H.-C.T."/>
            <person name="Winkler M.E."/>
        </authorList>
    </citation>
    <scope>NUCLEOTIDE SEQUENCE</scope>
</reference>
<evidence type="ECO:0008006" key="2">
    <source>
        <dbReference type="Google" id="ProtNLM"/>
    </source>
</evidence>
<sequence length="29" mass="3181">MIEVQNLTKRYGQLVALDAVSFSVGRGEV</sequence>
<name>A0A382MPF4_9ZZZZ</name>
<protein>
    <recommendedName>
        <fullName evidence="2">ABC transporter domain-containing protein</fullName>
    </recommendedName>
</protein>
<evidence type="ECO:0000313" key="1">
    <source>
        <dbReference type="EMBL" id="SVC49667.1"/>
    </source>
</evidence>
<accession>A0A382MPF4</accession>
<dbReference type="SUPFAM" id="SSF52540">
    <property type="entry name" value="P-loop containing nucleoside triphosphate hydrolases"/>
    <property type="match status" value="1"/>
</dbReference>
<dbReference type="EMBL" id="UINC01094433">
    <property type="protein sequence ID" value="SVC49667.1"/>
    <property type="molecule type" value="Genomic_DNA"/>
</dbReference>
<feature type="non-terminal residue" evidence="1">
    <location>
        <position position="29"/>
    </location>
</feature>
<dbReference type="AlphaFoldDB" id="A0A382MPF4"/>
<proteinExistence type="predicted"/>